<feature type="region of interest" description="Disordered" evidence="8">
    <location>
        <begin position="320"/>
        <end position="339"/>
    </location>
</feature>
<organism evidence="10 11">
    <name type="scientific">Owenia fusiformis</name>
    <name type="common">Polychaete worm</name>
    <dbReference type="NCBI Taxonomy" id="6347"/>
    <lineage>
        <taxon>Eukaryota</taxon>
        <taxon>Metazoa</taxon>
        <taxon>Spiralia</taxon>
        <taxon>Lophotrochozoa</taxon>
        <taxon>Annelida</taxon>
        <taxon>Polychaeta</taxon>
        <taxon>Sedentaria</taxon>
        <taxon>Canalipalpata</taxon>
        <taxon>Sabellida</taxon>
        <taxon>Oweniida</taxon>
        <taxon>Oweniidae</taxon>
        <taxon>Owenia</taxon>
    </lineage>
</organism>
<comment type="caution">
    <text evidence="10">The sequence shown here is derived from an EMBL/GenBank/DDBJ whole genome shotgun (WGS) entry which is preliminary data.</text>
</comment>
<keyword evidence="6" id="KW-0675">Receptor</keyword>
<feature type="transmembrane region" description="Helical" evidence="9">
    <location>
        <begin position="420"/>
        <end position="441"/>
    </location>
</feature>
<gene>
    <name evidence="10" type="ORF">OFUS_LOCUS983</name>
</gene>
<feature type="transmembrane region" description="Helical" evidence="9">
    <location>
        <begin position="31"/>
        <end position="54"/>
    </location>
</feature>
<evidence type="ECO:0000256" key="7">
    <source>
        <dbReference type="ARBA" id="ARBA00023224"/>
    </source>
</evidence>
<dbReference type="PRINTS" id="PR00237">
    <property type="entry name" value="GPCRRHODOPSN"/>
</dbReference>
<keyword evidence="7" id="KW-0807">Transducer</keyword>
<dbReference type="InterPro" id="IPR000276">
    <property type="entry name" value="GPCR_Rhodpsn"/>
</dbReference>
<keyword evidence="2 9" id="KW-0812">Transmembrane</keyword>
<evidence type="ECO:0000256" key="9">
    <source>
        <dbReference type="SAM" id="Phobius"/>
    </source>
</evidence>
<evidence type="ECO:0000256" key="1">
    <source>
        <dbReference type="ARBA" id="ARBA00004141"/>
    </source>
</evidence>
<evidence type="ECO:0000256" key="6">
    <source>
        <dbReference type="ARBA" id="ARBA00023170"/>
    </source>
</evidence>
<dbReference type="Proteomes" id="UP000749559">
    <property type="component" value="Unassembled WGS sequence"/>
</dbReference>
<reference evidence="10" key="1">
    <citation type="submission" date="2022-03" db="EMBL/GenBank/DDBJ databases">
        <authorList>
            <person name="Martin C."/>
        </authorList>
    </citation>
    <scope>NUCLEOTIDE SEQUENCE</scope>
</reference>
<dbReference type="Pfam" id="PF00001">
    <property type="entry name" value="7tm_1"/>
    <property type="match status" value="1"/>
</dbReference>
<dbReference type="PROSITE" id="PS50262">
    <property type="entry name" value="G_PROTEIN_RECEP_F1_2"/>
    <property type="match status" value="1"/>
</dbReference>
<dbReference type="GO" id="GO:0016020">
    <property type="term" value="C:membrane"/>
    <property type="evidence" value="ECO:0007669"/>
    <property type="project" value="UniProtKB-SubCell"/>
</dbReference>
<evidence type="ECO:0000256" key="5">
    <source>
        <dbReference type="ARBA" id="ARBA00023136"/>
    </source>
</evidence>
<evidence type="ECO:0000256" key="2">
    <source>
        <dbReference type="ARBA" id="ARBA00022692"/>
    </source>
</evidence>
<feature type="transmembrane region" description="Helical" evidence="9">
    <location>
        <begin position="185"/>
        <end position="211"/>
    </location>
</feature>
<dbReference type="InterPro" id="IPR017452">
    <property type="entry name" value="GPCR_Rhodpsn_7TM"/>
</dbReference>
<keyword evidence="5 9" id="KW-0472">Membrane</keyword>
<dbReference type="PANTHER" id="PTHR24238">
    <property type="entry name" value="G-PROTEIN COUPLED RECEPTOR"/>
    <property type="match status" value="1"/>
</dbReference>
<name>A0A8J1Y1X4_OWEFU</name>
<evidence type="ECO:0000313" key="10">
    <source>
        <dbReference type="EMBL" id="CAH1773379.1"/>
    </source>
</evidence>
<dbReference type="PANTHER" id="PTHR24238:SF47">
    <property type="entry name" value="ECDYSTEROIDS_DOPAMINE RECEPTOR-RELATED"/>
    <property type="match status" value="1"/>
</dbReference>
<dbReference type="Gene3D" id="1.20.1070.10">
    <property type="entry name" value="Rhodopsin 7-helix transmembrane proteins"/>
    <property type="match status" value="2"/>
</dbReference>
<dbReference type="GO" id="GO:0004930">
    <property type="term" value="F:G protein-coupled receptor activity"/>
    <property type="evidence" value="ECO:0007669"/>
    <property type="project" value="UniProtKB-KW"/>
</dbReference>
<feature type="transmembrane region" description="Helical" evidence="9">
    <location>
        <begin position="453"/>
        <end position="472"/>
    </location>
</feature>
<feature type="compositionally biased region" description="Polar residues" evidence="8">
    <location>
        <begin position="325"/>
        <end position="335"/>
    </location>
</feature>
<feature type="transmembrane region" description="Helical" evidence="9">
    <location>
        <begin position="139"/>
        <end position="161"/>
    </location>
</feature>
<dbReference type="SUPFAM" id="SSF81321">
    <property type="entry name" value="Family A G protein-coupled receptor-like"/>
    <property type="match status" value="1"/>
</dbReference>
<dbReference type="OrthoDB" id="5969463at2759"/>
<comment type="subcellular location">
    <subcellularLocation>
        <location evidence="1">Membrane</location>
        <topology evidence="1">Multi-pass membrane protein</topology>
    </subcellularLocation>
</comment>
<feature type="transmembrane region" description="Helical" evidence="9">
    <location>
        <begin position="108"/>
        <end position="127"/>
    </location>
</feature>
<keyword evidence="3 9" id="KW-1133">Transmembrane helix</keyword>
<proteinExistence type="predicted"/>
<protein>
    <submittedName>
        <fullName evidence="10">Uncharacterized protein</fullName>
    </submittedName>
</protein>
<accession>A0A8J1Y1X4</accession>
<keyword evidence="11" id="KW-1185">Reference proteome</keyword>
<feature type="transmembrane region" description="Helical" evidence="9">
    <location>
        <begin position="66"/>
        <end position="88"/>
    </location>
</feature>
<dbReference type="CDD" id="cd00637">
    <property type="entry name" value="7tm_classA_rhodopsin-like"/>
    <property type="match status" value="1"/>
</dbReference>
<evidence type="ECO:0000256" key="3">
    <source>
        <dbReference type="ARBA" id="ARBA00022989"/>
    </source>
</evidence>
<dbReference type="AlphaFoldDB" id="A0A8J1Y1X4"/>
<evidence type="ECO:0000256" key="4">
    <source>
        <dbReference type="ARBA" id="ARBA00023040"/>
    </source>
</evidence>
<evidence type="ECO:0000256" key="8">
    <source>
        <dbReference type="SAM" id="MobiDB-lite"/>
    </source>
</evidence>
<sequence>MEVLQNDTENVDNSTNDIQSTYELLQSNKGFIIYMAIIFVCGVIGNAIIIRVYWKRQKHHASATKSFIKTLAVTDLLLCVLIIPYSIIFELHLIHNLVLCKVFEFIRHFMIAQALLTMVGVAIERYFAICHPLKHFSRLLGRVIITGCTLVSFLTALPILFTYELHYINGQAHCDMPLEHTRHGYGVFLTIGFLGMIVTTVVLYGLVYKVVLQRALRWRKKVQPINTSQKRKDGDDNMKSSCISLPNRIENCTSPSCLNCSMKTNSRSEYTGDEEDKKKTVDIRINNRENQYIAHTSSYNEPLSNQNSGKIESEKPIMTTKLHPSPQTTENPNKINESERMNRPMSLEINSDLTGSMMPKLKSAEIGRYSRFLQPPPMIRKKSLWIEDVPLSPSSPQTPNCKTLPQDTKTKTNWLTKPHYTTAGMLFGVTIIFIISWIPFWLIKFQLLSYSNVLNYTFLINHASNAIVYFLCNKRVRNDIVKCILCKL</sequence>
<dbReference type="EMBL" id="CAIIXF020000001">
    <property type="protein sequence ID" value="CAH1773379.1"/>
    <property type="molecule type" value="Genomic_DNA"/>
</dbReference>
<evidence type="ECO:0000313" key="11">
    <source>
        <dbReference type="Proteomes" id="UP000749559"/>
    </source>
</evidence>
<keyword evidence="4" id="KW-0297">G-protein coupled receptor</keyword>